<organism evidence="1 2">
    <name type="scientific">Anisodus acutangulus</name>
    <dbReference type="NCBI Taxonomy" id="402998"/>
    <lineage>
        <taxon>Eukaryota</taxon>
        <taxon>Viridiplantae</taxon>
        <taxon>Streptophyta</taxon>
        <taxon>Embryophyta</taxon>
        <taxon>Tracheophyta</taxon>
        <taxon>Spermatophyta</taxon>
        <taxon>Magnoliopsida</taxon>
        <taxon>eudicotyledons</taxon>
        <taxon>Gunneridae</taxon>
        <taxon>Pentapetalae</taxon>
        <taxon>asterids</taxon>
        <taxon>lamiids</taxon>
        <taxon>Solanales</taxon>
        <taxon>Solanaceae</taxon>
        <taxon>Solanoideae</taxon>
        <taxon>Hyoscyameae</taxon>
        <taxon>Anisodus</taxon>
    </lineage>
</organism>
<keyword evidence="2" id="KW-1185">Reference proteome</keyword>
<evidence type="ECO:0000313" key="2">
    <source>
        <dbReference type="Proteomes" id="UP001152561"/>
    </source>
</evidence>
<protein>
    <submittedName>
        <fullName evidence="1">Uncharacterized protein</fullName>
    </submittedName>
</protein>
<evidence type="ECO:0000313" key="1">
    <source>
        <dbReference type="EMBL" id="KAJ8527599.1"/>
    </source>
</evidence>
<comment type="caution">
    <text evidence="1">The sequence shown here is derived from an EMBL/GenBank/DDBJ whole genome shotgun (WGS) entry which is preliminary data.</text>
</comment>
<name>A0A9Q1L532_9SOLA</name>
<accession>A0A9Q1L532</accession>
<dbReference type="Proteomes" id="UP001152561">
    <property type="component" value="Unassembled WGS sequence"/>
</dbReference>
<proteinExistence type="predicted"/>
<reference evidence="2" key="1">
    <citation type="journal article" date="2023" name="Proc. Natl. Acad. Sci. U.S.A.">
        <title>Genomic and structural basis for evolution of tropane alkaloid biosynthesis.</title>
        <authorList>
            <person name="Wanga Y.-J."/>
            <person name="Taina T."/>
            <person name="Yua J.-Y."/>
            <person name="Lia J."/>
            <person name="Xua B."/>
            <person name="Chenc J."/>
            <person name="D'Auriad J.C."/>
            <person name="Huanga J.-P."/>
            <person name="Huanga S.-X."/>
        </authorList>
    </citation>
    <scope>NUCLEOTIDE SEQUENCE [LARGE SCALE GENOMIC DNA]</scope>
    <source>
        <strain evidence="2">cv. KIB-2019</strain>
    </source>
</reference>
<dbReference type="EMBL" id="JAJAGQ010000023">
    <property type="protein sequence ID" value="KAJ8527599.1"/>
    <property type="molecule type" value="Genomic_DNA"/>
</dbReference>
<gene>
    <name evidence="1" type="ORF">K7X08_015050</name>
</gene>
<dbReference type="AlphaFoldDB" id="A0A9Q1L532"/>
<sequence>MQNYLPKVLSSGKILTYPRNTKGKDKRKDVDKGKGIKANDNEVCNKNKFDVLNQCIEEEKGEGVESNRNKKGSNANKDIVVEDNTTAKAIDVPINNATDVGVTNDVIIVEIEGRIDHNVEVNVVSNDHETNKVIIEYQLQESMGHSENKEEDNGVGTKQGEEAHITEDMEDHDKNQELCVSDEQPDGAVLVEDMYKTELHSIVVEPTELDMNNTNKVPQMEDMGKGDEHEELGECLLVQSLSELPSLASESEIQSHGPIMISVDDKGVGSFPPSKEEFIQIAEVSRYDVEEVLDKAIK</sequence>